<dbReference type="PANTHER" id="PTHR24201">
    <property type="entry name" value="ANK_REP_REGION DOMAIN-CONTAINING PROTEIN"/>
    <property type="match status" value="1"/>
</dbReference>
<dbReference type="InterPro" id="IPR002110">
    <property type="entry name" value="Ankyrin_rpt"/>
</dbReference>
<feature type="transmembrane region" description="Helical" evidence="4">
    <location>
        <begin position="20"/>
        <end position="38"/>
    </location>
</feature>
<protein>
    <submittedName>
        <fullName evidence="5">Ankyrin repeat domain-containing protein</fullName>
    </submittedName>
</protein>
<keyword evidence="6" id="KW-1185">Reference proteome</keyword>
<evidence type="ECO:0000313" key="5">
    <source>
        <dbReference type="EMBL" id="QYY82367.1"/>
    </source>
</evidence>
<organism evidence="5 6">
    <name type="scientific">Pseudomonas germanica</name>
    <dbReference type="NCBI Taxonomy" id="2815720"/>
    <lineage>
        <taxon>Bacteria</taxon>
        <taxon>Pseudomonadati</taxon>
        <taxon>Pseudomonadota</taxon>
        <taxon>Gammaproteobacteria</taxon>
        <taxon>Pseudomonadales</taxon>
        <taxon>Pseudomonadaceae</taxon>
        <taxon>Pseudomonas</taxon>
    </lineage>
</organism>
<accession>A0ABX8YR62</accession>
<evidence type="ECO:0000256" key="3">
    <source>
        <dbReference type="PROSITE-ProRule" id="PRU00023"/>
    </source>
</evidence>
<feature type="repeat" description="ANK" evidence="3">
    <location>
        <begin position="326"/>
        <end position="358"/>
    </location>
</feature>
<feature type="transmembrane region" description="Helical" evidence="4">
    <location>
        <begin position="122"/>
        <end position="147"/>
    </location>
</feature>
<reference evidence="5 6" key="1">
    <citation type="journal article" date="2022" name="Int. J. Syst. Evol. Microbiol.">
        <title>Pseudomonas germanica sp. nov., isolated from Iris germanica rhizomes.</title>
        <authorList>
            <person name="Atanasov K.E."/>
            <person name="Galbis D.M."/>
            <person name="Gallego J."/>
            <person name="Serpico A."/>
            <person name="Bosch M."/>
            <person name="Altabella T."/>
            <person name="Ferrer A."/>
        </authorList>
    </citation>
    <scope>NUCLEOTIDE SEQUENCE [LARGE SCALE GENOMIC DNA]</scope>
    <source>
        <strain evidence="5 6">FIT28</strain>
    </source>
</reference>
<dbReference type="PROSITE" id="PS50297">
    <property type="entry name" value="ANK_REP_REGION"/>
    <property type="match status" value="2"/>
</dbReference>
<dbReference type="Proteomes" id="UP000824588">
    <property type="component" value="Chromosome"/>
</dbReference>
<sequence>MTDSTPPPQLTDNYSKCRTVTVTAAAFILLGLYSPITLPETIPVIGISIKDKNLALLALELIGAYNLLRMVIEWCNSSPARRKTTASRLDFGLAALISVAALTSWGFHYFKLAIPDDFSYAIALGILIYSAAMGSCISTMMFSLNFIRSKKEALRSGLPRIPNGTRGTFLLAALSIIPLPIIKLISQFFSSTMQSSWIFFALIPVTLMVFSEAVAFLSNRVKLSDGSYRDRTEHLQRLQKIFDTHDAQYQVGGWDKKAEAKPSALYSASESGDVELIKKLLSQGASPDEMGQLGWTPVMIAVAQGHETAAHVLLEAGANPNVYNSHGRTPLMFASRYGNMSLVNTLLAAGADPNLKGHPESGGPIMAAAAFGHSHVAARLVDVGADTAVCNRNGHSIVEVAEQAGHGETATLLRKRIRDKSRESS</sequence>
<dbReference type="SUPFAM" id="SSF48403">
    <property type="entry name" value="Ankyrin repeat"/>
    <property type="match status" value="1"/>
</dbReference>
<name>A0ABX8YR62_9PSED</name>
<proteinExistence type="predicted"/>
<dbReference type="RefSeq" id="WP_220557347.1">
    <property type="nucleotide sequence ID" value="NZ_CP071586.1"/>
</dbReference>
<feature type="repeat" description="ANK" evidence="3">
    <location>
        <begin position="293"/>
        <end position="325"/>
    </location>
</feature>
<dbReference type="InterPro" id="IPR036770">
    <property type="entry name" value="Ankyrin_rpt-contain_sf"/>
</dbReference>
<feature type="transmembrane region" description="Helical" evidence="4">
    <location>
        <begin position="197"/>
        <end position="217"/>
    </location>
</feature>
<keyword evidence="2 3" id="KW-0040">ANK repeat</keyword>
<dbReference type="EMBL" id="CP071586">
    <property type="protein sequence ID" value="QYY82367.1"/>
    <property type="molecule type" value="Genomic_DNA"/>
</dbReference>
<dbReference type="SMART" id="SM00248">
    <property type="entry name" value="ANK"/>
    <property type="match status" value="4"/>
</dbReference>
<feature type="repeat" description="ANK" evidence="3">
    <location>
        <begin position="260"/>
        <end position="292"/>
    </location>
</feature>
<evidence type="ECO:0000256" key="4">
    <source>
        <dbReference type="SAM" id="Phobius"/>
    </source>
</evidence>
<dbReference type="Pfam" id="PF12796">
    <property type="entry name" value="Ank_2"/>
    <property type="match status" value="1"/>
</dbReference>
<evidence type="ECO:0000313" key="6">
    <source>
        <dbReference type="Proteomes" id="UP000824588"/>
    </source>
</evidence>
<feature type="transmembrane region" description="Helical" evidence="4">
    <location>
        <begin position="168"/>
        <end position="185"/>
    </location>
</feature>
<evidence type="ECO:0000256" key="2">
    <source>
        <dbReference type="ARBA" id="ARBA00023043"/>
    </source>
</evidence>
<dbReference type="InterPro" id="IPR050776">
    <property type="entry name" value="Ank_Repeat/CDKN_Inhibitor"/>
</dbReference>
<evidence type="ECO:0000256" key="1">
    <source>
        <dbReference type="ARBA" id="ARBA00022737"/>
    </source>
</evidence>
<gene>
    <name evidence="5" type="ORF">J0G10_02635</name>
</gene>
<dbReference type="PROSITE" id="PS50088">
    <property type="entry name" value="ANK_REPEAT"/>
    <property type="match status" value="3"/>
</dbReference>
<keyword evidence="4" id="KW-0472">Membrane</keyword>
<keyword evidence="1" id="KW-0677">Repeat</keyword>
<feature type="transmembrane region" description="Helical" evidence="4">
    <location>
        <begin position="91"/>
        <end position="110"/>
    </location>
</feature>
<dbReference type="Gene3D" id="1.25.40.20">
    <property type="entry name" value="Ankyrin repeat-containing domain"/>
    <property type="match status" value="2"/>
</dbReference>
<keyword evidence="4" id="KW-1133">Transmembrane helix</keyword>
<keyword evidence="4" id="KW-0812">Transmembrane</keyword>